<reference evidence="11 12" key="1">
    <citation type="submission" date="2019-12" db="EMBL/GenBank/DDBJ databases">
        <title>Genomic-based taxomic classification of the family Erythrobacteraceae.</title>
        <authorList>
            <person name="Xu L."/>
        </authorList>
    </citation>
    <scope>NUCLEOTIDE SEQUENCE [LARGE SCALE GENOMIC DNA]</scope>
    <source>
        <strain evidence="11 12">KCTC 42006</strain>
    </source>
</reference>
<comment type="cofactor">
    <cofactor evidence="1">
        <name>FAD</name>
        <dbReference type="ChEBI" id="CHEBI:57692"/>
    </cofactor>
</comment>
<organism evidence="11 12">
    <name type="scientific">Pontixanthobacter aestiaquae</name>
    <dbReference type="NCBI Taxonomy" id="1509367"/>
    <lineage>
        <taxon>Bacteria</taxon>
        <taxon>Pseudomonadati</taxon>
        <taxon>Pseudomonadota</taxon>
        <taxon>Alphaproteobacteria</taxon>
        <taxon>Sphingomonadales</taxon>
        <taxon>Erythrobacteraceae</taxon>
        <taxon>Pontixanthobacter</taxon>
    </lineage>
</organism>
<evidence type="ECO:0000259" key="10">
    <source>
        <dbReference type="Pfam" id="PF01593"/>
    </source>
</evidence>
<dbReference type="SUPFAM" id="SSF51905">
    <property type="entry name" value="FAD/NAD(P)-binding domain"/>
    <property type="match status" value="1"/>
</dbReference>
<feature type="domain" description="Amine oxidase" evidence="10">
    <location>
        <begin position="49"/>
        <end position="524"/>
    </location>
</feature>
<evidence type="ECO:0000256" key="3">
    <source>
        <dbReference type="ARBA" id="ARBA00006046"/>
    </source>
</evidence>
<dbReference type="GO" id="GO:0016117">
    <property type="term" value="P:carotenoid biosynthetic process"/>
    <property type="evidence" value="ECO:0007669"/>
    <property type="project" value="UniProtKB-KW"/>
</dbReference>
<dbReference type="RefSeq" id="WP_160613058.1">
    <property type="nucleotide sequence ID" value="NZ_JAUFQM010000001.1"/>
</dbReference>
<keyword evidence="5 9" id="KW-0125">Carotenoid biosynthesis</keyword>
<name>A0A844Z4I0_9SPHN</name>
<evidence type="ECO:0000256" key="5">
    <source>
        <dbReference type="ARBA" id="ARBA00022746"/>
    </source>
</evidence>
<dbReference type="NCBIfam" id="TIGR02734">
    <property type="entry name" value="crtI_fam"/>
    <property type="match status" value="1"/>
</dbReference>
<dbReference type="PANTHER" id="PTHR43734:SF3">
    <property type="entry name" value="B-CAROTENE KETOLASE"/>
    <property type="match status" value="1"/>
</dbReference>
<dbReference type="Pfam" id="PF01593">
    <property type="entry name" value="Amino_oxidase"/>
    <property type="match status" value="1"/>
</dbReference>
<evidence type="ECO:0000256" key="1">
    <source>
        <dbReference type="ARBA" id="ARBA00001974"/>
    </source>
</evidence>
<dbReference type="Gene3D" id="3.50.50.60">
    <property type="entry name" value="FAD/NAD(P)-binding domain"/>
    <property type="match status" value="3"/>
</dbReference>
<dbReference type="InterPro" id="IPR036188">
    <property type="entry name" value="FAD/NAD-bd_sf"/>
</dbReference>
<comment type="pathway">
    <text evidence="2 9">Carotenoid biosynthesis.</text>
</comment>
<proteinExistence type="inferred from homology"/>
<dbReference type="GO" id="GO:0016627">
    <property type="term" value="F:oxidoreductase activity, acting on the CH-CH group of donors"/>
    <property type="evidence" value="ECO:0007669"/>
    <property type="project" value="UniProtKB-ARBA"/>
</dbReference>
<dbReference type="FunFam" id="3.50.50.60:FF:000378">
    <property type="entry name" value="Phytoene desaturase"/>
    <property type="match status" value="1"/>
</dbReference>
<dbReference type="InterPro" id="IPR014105">
    <property type="entry name" value="Carotenoid/retinoid_OxRdtase"/>
</dbReference>
<comment type="similarity">
    <text evidence="3 9">Belongs to the carotenoid/retinoid oxidoreductase family.</text>
</comment>
<evidence type="ECO:0000256" key="9">
    <source>
        <dbReference type="RuleBase" id="RU362075"/>
    </source>
</evidence>
<keyword evidence="12" id="KW-1185">Reference proteome</keyword>
<keyword evidence="6" id="KW-0274">FAD</keyword>
<evidence type="ECO:0000256" key="8">
    <source>
        <dbReference type="ARBA" id="ARBA00031986"/>
    </source>
</evidence>
<keyword evidence="4" id="KW-0285">Flavoprotein</keyword>
<comment type="caution">
    <text evidence="11">The sequence shown here is derived from an EMBL/GenBank/DDBJ whole genome shotgun (WGS) entry which is preliminary data.</text>
</comment>
<evidence type="ECO:0000256" key="2">
    <source>
        <dbReference type="ARBA" id="ARBA00004829"/>
    </source>
</evidence>
<evidence type="ECO:0000256" key="6">
    <source>
        <dbReference type="ARBA" id="ARBA00022827"/>
    </source>
</evidence>
<sequence length="530" mass="58310">MSGTTVTDTNTGTNAPELDIGVVPATGGAVAQTGANTGKSACVVGSGFGGMALAIRLQSAGIQTTVIEARDKPGGRAYFWEKDGFTFDGGPTVVTDPPCLEELWELTGHDMKEDVELMKVHPFYRLNWPDGHNFDYSNVEEELNAEIAKLDPEDVEGYRRFLEYSAGVYEEGYVKLGTVPFLDFKSMLKAAPALIKKQAWRSVYSMISSFVKSEKLREALSFHTLLVGGNPFKTSAIYTLIHKLEKDGGVWWTRGGTNRLIAGMIRHFERLGGTMMVGDPVVQIHTIGNKATEVETKSGFKQRFDAVASNADIMHSYRDLLSGSKRGKDNAKKLARKSYSPGLFVVHFGLEGTWPGIPHHMILFGPRYKGLLDDIYDHGVLPQDFSIYLHHPTVTDPSMAPKGKSTFYALVPVAHMGKLAVDWDEIGPILEKRILDEVGRRLIPDIHDRIVTKFHYAPKDFEQDLNAHLGSAFSLEPVLWQSAYLRGHNRDDVIDNFYLTGAGTHPGAGIPGVVGSAKATAGLMIEDLKR</sequence>
<dbReference type="InterPro" id="IPR008150">
    <property type="entry name" value="Phytoene_DH_bac_CS"/>
</dbReference>
<dbReference type="OrthoDB" id="9774675at2"/>
<evidence type="ECO:0000313" key="12">
    <source>
        <dbReference type="Proteomes" id="UP000460290"/>
    </source>
</evidence>
<keyword evidence="7 9" id="KW-0560">Oxidoreductase</keyword>
<evidence type="ECO:0000256" key="7">
    <source>
        <dbReference type="ARBA" id="ARBA00023002"/>
    </source>
</evidence>
<gene>
    <name evidence="11" type="primary">crtI</name>
    <name evidence="11" type="ORF">GRI35_04480</name>
</gene>
<accession>A0A844Z4I0</accession>
<dbReference type="InterPro" id="IPR002937">
    <property type="entry name" value="Amino_oxidase"/>
</dbReference>
<protein>
    <recommendedName>
        <fullName evidence="8">Phytoene dehydrogenase</fullName>
    </recommendedName>
</protein>
<evidence type="ECO:0000313" key="11">
    <source>
        <dbReference type="EMBL" id="MXO82628.1"/>
    </source>
</evidence>
<dbReference type="Proteomes" id="UP000460290">
    <property type="component" value="Unassembled WGS sequence"/>
</dbReference>
<dbReference type="PANTHER" id="PTHR43734">
    <property type="entry name" value="PHYTOENE DESATURASE"/>
    <property type="match status" value="1"/>
</dbReference>
<evidence type="ECO:0000256" key="4">
    <source>
        <dbReference type="ARBA" id="ARBA00022630"/>
    </source>
</evidence>
<dbReference type="EMBL" id="WTYZ01000001">
    <property type="protein sequence ID" value="MXO82628.1"/>
    <property type="molecule type" value="Genomic_DNA"/>
</dbReference>
<dbReference type="AlphaFoldDB" id="A0A844Z4I0"/>
<dbReference type="PROSITE" id="PS00982">
    <property type="entry name" value="PHYTOENE_DH"/>
    <property type="match status" value="1"/>
</dbReference>